<protein>
    <submittedName>
        <fullName evidence="1">Unannotated protein</fullName>
    </submittedName>
</protein>
<organism evidence="1">
    <name type="scientific">freshwater metagenome</name>
    <dbReference type="NCBI Taxonomy" id="449393"/>
    <lineage>
        <taxon>unclassified sequences</taxon>
        <taxon>metagenomes</taxon>
        <taxon>ecological metagenomes</taxon>
    </lineage>
</organism>
<dbReference type="AlphaFoldDB" id="A0A6J5YKJ7"/>
<accession>A0A6J5YKJ7</accession>
<name>A0A6J5YKJ7_9ZZZZ</name>
<proteinExistence type="predicted"/>
<sequence length="89" mass="9455">MAFDFDEHHAHIGVDEHDVGFVLAFAVAHAEVRNDQPVAVKAGDEGADDGSLGVVRQLFHRKICGNDPSHIRLVRFAAIAAGGVGDSPQ</sequence>
<reference evidence="1" key="1">
    <citation type="submission" date="2020-05" db="EMBL/GenBank/DDBJ databases">
        <authorList>
            <person name="Chiriac C."/>
            <person name="Salcher M."/>
            <person name="Ghai R."/>
            <person name="Kavagutti S V."/>
        </authorList>
    </citation>
    <scope>NUCLEOTIDE SEQUENCE</scope>
</reference>
<evidence type="ECO:0000313" key="1">
    <source>
        <dbReference type="EMBL" id="CAB4324159.1"/>
    </source>
</evidence>
<gene>
    <name evidence="1" type="ORF">UFOPK1392_01923</name>
</gene>
<dbReference type="EMBL" id="CAEMXZ010000110">
    <property type="protein sequence ID" value="CAB4324159.1"/>
    <property type="molecule type" value="Genomic_DNA"/>
</dbReference>